<name>A0ABY2BAC7_9ACTN</name>
<feature type="region of interest" description="Disordered" evidence="1">
    <location>
        <begin position="350"/>
        <end position="383"/>
    </location>
</feature>
<reference evidence="3 4" key="1">
    <citation type="journal article" date="2015" name="Stand. Genomic Sci.">
        <title>Genomic Encyclopedia of Bacterial and Archaeal Type Strains, Phase III: the genomes of soil and plant-associated and newly described type strains.</title>
        <authorList>
            <person name="Whitman W.B."/>
            <person name="Woyke T."/>
            <person name="Klenk H.P."/>
            <person name="Zhou Y."/>
            <person name="Lilburn T.G."/>
            <person name="Beck B.J."/>
            <person name="De Vos P."/>
            <person name="Vandamme P."/>
            <person name="Eisen J.A."/>
            <person name="Garrity G."/>
            <person name="Hugenholtz P."/>
            <person name="Kyrpides N.C."/>
        </authorList>
    </citation>
    <scope>NUCLEOTIDE SEQUENCE [LARGE SCALE GENOMIC DNA]</scope>
    <source>
        <strain evidence="3 4">VKM Ac-2538</strain>
    </source>
</reference>
<comment type="caution">
    <text evidence="3">The sequence shown here is derived from an EMBL/GenBank/DDBJ whole genome shotgun (WGS) entry which is preliminary data.</text>
</comment>
<dbReference type="EMBL" id="SLWM01000024">
    <property type="protein sequence ID" value="TCO12904.1"/>
    <property type="molecule type" value="Genomic_DNA"/>
</dbReference>
<organism evidence="3 4">
    <name type="scientific">Kribbella orskensis</name>
    <dbReference type="NCBI Taxonomy" id="2512216"/>
    <lineage>
        <taxon>Bacteria</taxon>
        <taxon>Bacillati</taxon>
        <taxon>Actinomycetota</taxon>
        <taxon>Actinomycetes</taxon>
        <taxon>Propionibacteriales</taxon>
        <taxon>Kribbellaceae</taxon>
        <taxon>Kribbella</taxon>
    </lineage>
</organism>
<feature type="transmembrane region" description="Helical" evidence="2">
    <location>
        <begin position="394"/>
        <end position="414"/>
    </location>
</feature>
<evidence type="ECO:0000256" key="2">
    <source>
        <dbReference type="SAM" id="Phobius"/>
    </source>
</evidence>
<keyword evidence="2" id="KW-0812">Transmembrane</keyword>
<gene>
    <name evidence="3" type="ORF">EV644_12428</name>
</gene>
<dbReference type="Proteomes" id="UP000295818">
    <property type="component" value="Unassembled WGS sequence"/>
</dbReference>
<protein>
    <submittedName>
        <fullName evidence="3">Uncharacterized protein</fullName>
    </submittedName>
</protein>
<sequence>MTTTPEHPYALRAPWYVLARDNPPSFAPKAKAPAIQKYVTDDFVTRLLEDPRDSIKFDRKDDVWSYPVPIALFPNGVAGRKRFATHRMVHTPMRKLYQPSHDRYYALTIELFCDEPGLPLPGEIDDVDVRFVIRRERVDVPAKAAEKHKADIMKLATKVLLAYDEGKPPPADPLTDDDVDGALWTSPAVRNGHEVEYQALLKTLGATQLVEAWTIDASGRGAWQAVPGNLPTLLDGEQELPMWRVPPRAEDCARAQLRSVWFGLVPTFSGDVDRAGRAKVDDRSVYRMTCFVRRRPEPGREHCPPHVWWSKPTEPYRLASFFDPSGTKNRHITVTAPDFRTLAARAGERQGPGGLEFVRPPGSQLSFNPNNGSPKEADGNRGTATKSCTVALELLMIVAMFVFSLFLPIVTFLFQLWWMLLLKFCWPPNETALKIVNDHLNGPPAGTIKSMPPPERAAMDELLGAKGAADGLADVTDLGTTTAIAKTLVASLEPPVPPTLRVPVHETQPDDPLCDPRL</sequence>
<feature type="compositionally biased region" description="Polar residues" evidence="1">
    <location>
        <begin position="363"/>
        <end position="373"/>
    </location>
</feature>
<evidence type="ECO:0000313" key="3">
    <source>
        <dbReference type="EMBL" id="TCO12904.1"/>
    </source>
</evidence>
<accession>A0ABY2BAC7</accession>
<evidence type="ECO:0000313" key="4">
    <source>
        <dbReference type="Proteomes" id="UP000295818"/>
    </source>
</evidence>
<evidence type="ECO:0000256" key="1">
    <source>
        <dbReference type="SAM" id="MobiDB-lite"/>
    </source>
</evidence>
<dbReference type="RefSeq" id="WP_132195169.1">
    <property type="nucleotide sequence ID" value="NZ_SLWM01000024.1"/>
</dbReference>
<keyword evidence="2" id="KW-0472">Membrane</keyword>
<keyword evidence="4" id="KW-1185">Reference proteome</keyword>
<proteinExistence type="predicted"/>
<keyword evidence="2" id="KW-1133">Transmembrane helix</keyword>